<feature type="domain" description="Carboxylesterase type B" evidence="2">
    <location>
        <begin position="36"/>
        <end position="341"/>
    </location>
</feature>
<gene>
    <name evidence="3" type="ORF">SGRAN_4010</name>
</gene>
<dbReference type="PROSITE" id="PS00941">
    <property type="entry name" value="CARBOXYLESTERASE_B_2"/>
    <property type="match status" value="1"/>
</dbReference>
<evidence type="ECO:0000313" key="4">
    <source>
        <dbReference type="Proteomes" id="UP000058599"/>
    </source>
</evidence>
<dbReference type="InterPro" id="IPR002018">
    <property type="entry name" value="CarbesteraseB"/>
</dbReference>
<evidence type="ECO:0000256" key="1">
    <source>
        <dbReference type="SAM" id="SignalP"/>
    </source>
</evidence>
<dbReference type="GO" id="GO:0106435">
    <property type="term" value="F:carboxylesterase activity"/>
    <property type="evidence" value="ECO:0007669"/>
    <property type="project" value="UniProtKB-EC"/>
</dbReference>
<reference evidence="3 4" key="1">
    <citation type="journal article" date="2016" name="BMC Genomics">
        <title>Genomic analysis of the nitrate-respiring Sphingopyxis granuli (formerly Sphingomonas macrogoltabida) strain TFA.</title>
        <authorList>
            <person name="Garcia-Romero I."/>
            <person name="Perez-Pulido A.J."/>
            <person name="Gonzalez-Flores Y.E."/>
            <person name="Reyes-Ramirez F."/>
            <person name="Santero E."/>
            <person name="Floriano B."/>
        </authorList>
    </citation>
    <scope>NUCLEOTIDE SEQUENCE [LARGE SCALE GENOMIC DNA]</scope>
    <source>
        <strain evidence="3 4">TFA</strain>
    </source>
</reference>
<dbReference type="AlphaFoldDB" id="A0AA86GYY8"/>
<keyword evidence="4" id="KW-1185">Reference proteome</keyword>
<feature type="domain" description="Carboxylesterase type B" evidence="2">
    <location>
        <begin position="382"/>
        <end position="508"/>
    </location>
</feature>
<dbReference type="RefSeq" id="WP_067186415.1">
    <property type="nucleotide sequence ID" value="NZ_CP012199.1"/>
</dbReference>
<dbReference type="PANTHER" id="PTHR11559">
    <property type="entry name" value="CARBOXYLESTERASE"/>
    <property type="match status" value="1"/>
</dbReference>
<name>A0AA86GYY8_9SPHN</name>
<evidence type="ECO:0000259" key="2">
    <source>
        <dbReference type="Pfam" id="PF00135"/>
    </source>
</evidence>
<dbReference type="Proteomes" id="UP000058599">
    <property type="component" value="Chromosome"/>
</dbReference>
<feature type="signal peptide" evidence="1">
    <location>
        <begin position="1"/>
        <end position="24"/>
    </location>
</feature>
<dbReference type="InterPro" id="IPR050309">
    <property type="entry name" value="Type-B_Carboxylest/Lipase"/>
</dbReference>
<dbReference type="InterPro" id="IPR029058">
    <property type="entry name" value="AB_hydrolase_fold"/>
</dbReference>
<organism evidence="3 4">
    <name type="scientific">Sphingopyxis granuli</name>
    <dbReference type="NCBI Taxonomy" id="267128"/>
    <lineage>
        <taxon>Bacteria</taxon>
        <taxon>Pseudomonadati</taxon>
        <taxon>Pseudomonadota</taxon>
        <taxon>Alphaproteobacteria</taxon>
        <taxon>Sphingomonadales</taxon>
        <taxon>Sphingomonadaceae</taxon>
        <taxon>Sphingopyxis</taxon>
    </lineage>
</organism>
<feature type="chain" id="PRO_5041704300" evidence="1">
    <location>
        <begin position="25"/>
        <end position="545"/>
    </location>
</feature>
<proteinExistence type="predicted"/>
<dbReference type="EMBL" id="CP012199">
    <property type="protein sequence ID" value="AMG76338.1"/>
    <property type="molecule type" value="Genomic_DNA"/>
</dbReference>
<dbReference type="Pfam" id="PF00135">
    <property type="entry name" value="COesterase"/>
    <property type="match status" value="2"/>
</dbReference>
<protein>
    <submittedName>
        <fullName evidence="3">Carboxylic ester hydrolase</fullName>
        <ecNumber evidence="3">3.1.1.1</ecNumber>
    </submittedName>
</protein>
<dbReference type="EC" id="3.1.1.1" evidence="3"/>
<dbReference type="SUPFAM" id="SSF53474">
    <property type="entry name" value="alpha/beta-Hydrolases"/>
    <property type="match status" value="1"/>
</dbReference>
<sequence length="545" mass="58513">MLLSGRAFALVFGAPLLGALAAFAVPVAAASGRPAATVAEGRVAGSLEDGVRVFKGLPYALPPVGARRWRPPAPPASWQGVREAHAFGPDCVQPPYPADSVYFEPPRPTSEDCLTLNVWAPRNAARAPVIVWIHGGALQHGGSASPMYDGREYAKRGIVFVSINYRLGIFGWLAHPGLSAEAPDRVSGNYGLLDQIAALEWVKRNIAAFGGDPANVTAMGESAGALSVTYLLAAPRAKGLFGRAIVQSTNMRAVPRLRDPAYGLPSAEVIGAAFAESVGAKDPAALRALDAETLTAAALRARFAAQPTIDGALLPAQIVDVFDRGEQIKVPVLAGFNSGEVRSQRGLLPPVPVDAAAYAAGAARRYGDLAPAFLRLYPASDMEESLIAATRDIVYGWAVERLVRQQTAAGAPSYLYLFDHCYDAARARKLCAFHASEIPFMFGSIGRAVVQAANWPAATGDDDRRLARQMVDYWSSFAARGIPSAVGAPDWRPYGEEEYFLELGASPVLRRDPMPGMFEFREEIMRRQRQRGEQWFVNTGPVDRE</sequence>
<evidence type="ECO:0000313" key="3">
    <source>
        <dbReference type="EMBL" id="AMG76338.1"/>
    </source>
</evidence>
<accession>A0AA86GYY8</accession>
<dbReference type="InterPro" id="IPR019819">
    <property type="entry name" value="Carboxylesterase_B_CS"/>
</dbReference>
<dbReference type="Gene3D" id="3.40.50.1820">
    <property type="entry name" value="alpha/beta hydrolase"/>
    <property type="match status" value="1"/>
</dbReference>
<keyword evidence="1" id="KW-0732">Signal</keyword>
<keyword evidence="3" id="KW-0378">Hydrolase</keyword>
<dbReference type="KEGG" id="sgi:SGRAN_4010"/>